<dbReference type="Proteomes" id="UP000321949">
    <property type="component" value="Unassembled WGS sequence"/>
</dbReference>
<dbReference type="Pfam" id="PF16264">
    <property type="entry name" value="SatD"/>
    <property type="match status" value="1"/>
</dbReference>
<protein>
    <submittedName>
        <fullName evidence="1">SatD family (SatD)</fullName>
    </submittedName>
</protein>
<dbReference type="EMBL" id="VRSX01000003">
    <property type="protein sequence ID" value="TXK11369.1"/>
    <property type="molecule type" value="Genomic_DNA"/>
</dbReference>
<evidence type="ECO:0000313" key="2">
    <source>
        <dbReference type="EMBL" id="TXK11369.1"/>
    </source>
</evidence>
<name>A0A5C8I102_9MICO</name>
<dbReference type="Proteomes" id="UP000198702">
    <property type="component" value="Unassembled WGS sequence"/>
</dbReference>
<dbReference type="OrthoDB" id="4711815at2"/>
<dbReference type="AlphaFoldDB" id="A0A5C8I102"/>
<keyword evidence="4" id="KW-1185">Reference proteome</keyword>
<gene>
    <name evidence="2" type="ORF">FVP74_08505</name>
    <name evidence="1" type="ORF">SAMN04487751_0126</name>
</gene>
<evidence type="ECO:0000313" key="3">
    <source>
        <dbReference type="Proteomes" id="UP000198702"/>
    </source>
</evidence>
<dbReference type="RefSeq" id="WP_028496922.1">
    <property type="nucleotide sequence ID" value="NZ_BKAH01000012.1"/>
</dbReference>
<sequence>MSIAVIADIVGSRDLPDRDAAQRAIEAAIARVEREHPAAARALTATVGDEFQGVYASLPAALRSLLLLQLALPDGIQCRFGIGVGEVAAVASAQGAISDGPGWWAARDAIEQVHRLEDRAVPSARTRIVGAPGEDADMAADILYANAYLLARDEIVGAMTGRARRLAYGRCLGVTQRELARAEGITQSAVSQALAGSGAAPVVAGFQALQEETAR</sequence>
<evidence type="ECO:0000313" key="4">
    <source>
        <dbReference type="Proteomes" id="UP000321949"/>
    </source>
</evidence>
<reference evidence="2 4" key="2">
    <citation type="submission" date="2019-08" db="EMBL/GenBank/DDBJ databases">
        <authorList>
            <person name="Dong K."/>
        </authorList>
    </citation>
    <scope>NUCLEOTIDE SEQUENCE [LARGE SCALE GENOMIC DNA]</scope>
    <source>
        <strain evidence="2 4">K-1</strain>
    </source>
</reference>
<comment type="caution">
    <text evidence="2">The sequence shown here is derived from an EMBL/GenBank/DDBJ whole genome shotgun (WGS) entry which is preliminary data.</text>
</comment>
<accession>A0A5C8I102</accession>
<dbReference type="InterPro" id="IPR032580">
    <property type="entry name" value="SatD"/>
</dbReference>
<proteinExistence type="predicted"/>
<reference evidence="1 3" key="1">
    <citation type="submission" date="2016-10" db="EMBL/GenBank/DDBJ databases">
        <authorList>
            <person name="Varghese N."/>
            <person name="Submissions S."/>
        </authorList>
    </citation>
    <scope>NUCLEOTIDE SEQUENCE [LARGE SCALE GENOMIC DNA]</scope>
    <source>
        <strain evidence="1 3">UNC380MFSha3.1</strain>
    </source>
</reference>
<evidence type="ECO:0000313" key="1">
    <source>
        <dbReference type="EMBL" id="SFI17853.1"/>
    </source>
</evidence>
<dbReference type="EMBL" id="FOQZ01000001">
    <property type="protein sequence ID" value="SFI17853.1"/>
    <property type="molecule type" value="Genomic_DNA"/>
</dbReference>
<organism evidence="2 4">
    <name type="scientific">Microbacterium saccharophilum</name>
    <dbReference type="NCBI Taxonomy" id="1213358"/>
    <lineage>
        <taxon>Bacteria</taxon>
        <taxon>Bacillati</taxon>
        <taxon>Actinomycetota</taxon>
        <taxon>Actinomycetes</taxon>
        <taxon>Micrococcales</taxon>
        <taxon>Microbacteriaceae</taxon>
        <taxon>Microbacterium</taxon>
    </lineage>
</organism>